<sequence length="82" mass="9424">MYSPEASFTVNLRKEILYRHRVTQLPDVNPRDDNTIKAVLEQKGVWVEKMMSAVLNLEGINDGANSKKTPSFKEGHKNFFEN</sequence>
<feature type="compositionally biased region" description="Basic and acidic residues" evidence="1">
    <location>
        <begin position="71"/>
        <end position="82"/>
    </location>
</feature>
<protein>
    <submittedName>
        <fullName evidence="2">Uncharacterized protein</fullName>
    </submittedName>
</protein>
<name>A0ABR3R0N3_9PLEO</name>
<reference evidence="2 3" key="1">
    <citation type="submission" date="2024-02" db="EMBL/GenBank/DDBJ databases">
        <title>De novo assembly and annotation of 12 fungi associated with fruit tree decline syndrome in Ontario, Canada.</title>
        <authorList>
            <person name="Sulman M."/>
            <person name="Ellouze W."/>
            <person name="Ilyukhin E."/>
        </authorList>
    </citation>
    <scope>NUCLEOTIDE SEQUENCE [LARGE SCALE GENOMIC DNA]</scope>
    <source>
        <strain evidence="2 3">M42-189</strain>
    </source>
</reference>
<gene>
    <name evidence="2" type="ORF">SLS60_008464</name>
</gene>
<accession>A0ABR3R0N3</accession>
<dbReference type="EMBL" id="JAKJXO020000012">
    <property type="protein sequence ID" value="KAL1597976.1"/>
    <property type="molecule type" value="Genomic_DNA"/>
</dbReference>
<organism evidence="2 3">
    <name type="scientific">Paraconiothyrium brasiliense</name>
    <dbReference type="NCBI Taxonomy" id="300254"/>
    <lineage>
        <taxon>Eukaryota</taxon>
        <taxon>Fungi</taxon>
        <taxon>Dikarya</taxon>
        <taxon>Ascomycota</taxon>
        <taxon>Pezizomycotina</taxon>
        <taxon>Dothideomycetes</taxon>
        <taxon>Pleosporomycetidae</taxon>
        <taxon>Pleosporales</taxon>
        <taxon>Massarineae</taxon>
        <taxon>Didymosphaeriaceae</taxon>
        <taxon>Paraconiothyrium</taxon>
    </lineage>
</organism>
<evidence type="ECO:0000313" key="3">
    <source>
        <dbReference type="Proteomes" id="UP001521785"/>
    </source>
</evidence>
<comment type="caution">
    <text evidence="2">The sequence shown here is derived from an EMBL/GenBank/DDBJ whole genome shotgun (WGS) entry which is preliminary data.</text>
</comment>
<feature type="region of interest" description="Disordered" evidence="1">
    <location>
        <begin position="62"/>
        <end position="82"/>
    </location>
</feature>
<proteinExistence type="predicted"/>
<evidence type="ECO:0000313" key="2">
    <source>
        <dbReference type="EMBL" id="KAL1597976.1"/>
    </source>
</evidence>
<dbReference type="Proteomes" id="UP001521785">
    <property type="component" value="Unassembled WGS sequence"/>
</dbReference>
<keyword evidence="3" id="KW-1185">Reference proteome</keyword>
<evidence type="ECO:0000256" key="1">
    <source>
        <dbReference type="SAM" id="MobiDB-lite"/>
    </source>
</evidence>